<name>A0ACC6PM33_9ACTN</name>
<gene>
    <name evidence="1" type="ORF">WKI67_03235</name>
</gene>
<protein>
    <submittedName>
        <fullName evidence="1">Transposase</fullName>
    </submittedName>
</protein>
<sequence length="198" mass="21228">MGELTEGLAHMFAQPEPAEVFADLIEGLLDGLPKKNGWTMSARAGHAGPERIQKFLNAASWDDAALVGAVRDYALARLGDEAAVLVVDDIQSIKKGDKSVGVAFRHCGTTGDVSNCQVMVMLTYAAPVGHTFLDRRLYLPESRAHDAERRKEAGVPAEAGFLTKPRLAALMLADALAAGVPFRWFASDSDEDSTFPGD</sequence>
<dbReference type="EMBL" id="JBBKAJ010000020">
    <property type="protein sequence ID" value="MEJ8632449.1"/>
    <property type="molecule type" value="Genomic_DNA"/>
</dbReference>
<dbReference type="Proteomes" id="UP001377168">
    <property type="component" value="Unassembled WGS sequence"/>
</dbReference>
<reference evidence="1" key="1">
    <citation type="submission" date="2024-03" db="EMBL/GenBank/DDBJ databases">
        <title>Novel Streptomyces species of biotechnological and ecological value are a feature of Machair soil.</title>
        <authorList>
            <person name="Prole J.R."/>
            <person name="Goodfellow M."/>
            <person name="Allenby N."/>
            <person name="Ward A.C."/>
        </authorList>
    </citation>
    <scope>NUCLEOTIDE SEQUENCE</scope>
    <source>
        <strain evidence="1">MS2.AVA.5</strain>
    </source>
</reference>
<evidence type="ECO:0000313" key="2">
    <source>
        <dbReference type="Proteomes" id="UP001377168"/>
    </source>
</evidence>
<evidence type="ECO:0000313" key="1">
    <source>
        <dbReference type="EMBL" id="MEJ8632449.1"/>
    </source>
</evidence>
<proteinExistence type="predicted"/>
<keyword evidence="2" id="KW-1185">Reference proteome</keyword>
<organism evidence="1 2">
    <name type="scientific">Streptomyces achmelvichensis</name>
    <dbReference type="NCBI Taxonomy" id="3134111"/>
    <lineage>
        <taxon>Bacteria</taxon>
        <taxon>Bacillati</taxon>
        <taxon>Actinomycetota</taxon>
        <taxon>Actinomycetes</taxon>
        <taxon>Kitasatosporales</taxon>
        <taxon>Streptomycetaceae</taxon>
        <taxon>Streptomyces</taxon>
    </lineage>
</organism>
<comment type="caution">
    <text evidence="1">The sequence shown here is derived from an EMBL/GenBank/DDBJ whole genome shotgun (WGS) entry which is preliminary data.</text>
</comment>
<accession>A0ACC6PM33</accession>